<evidence type="ECO:0000259" key="10">
    <source>
        <dbReference type="PROSITE" id="PS50878"/>
    </source>
</evidence>
<dbReference type="EC" id="2.7.7.49" evidence="1"/>
<evidence type="ECO:0000256" key="1">
    <source>
        <dbReference type="ARBA" id="ARBA00012493"/>
    </source>
</evidence>
<protein>
    <recommendedName>
        <fullName evidence="1">RNA-directed DNA polymerase</fullName>
        <ecNumber evidence="1">2.7.7.49</ecNumber>
    </recommendedName>
</protein>
<dbReference type="InterPro" id="IPR000123">
    <property type="entry name" value="Reverse_transcriptase_msDNA"/>
</dbReference>
<gene>
    <name evidence="11" type="ORF">JHL22_10205</name>
</gene>
<keyword evidence="4" id="KW-0479">Metal-binding</keyword>
<evidence type="ECO:0000256" key="6">
    <source>
        <dbReference type="ARBA" id="ARBA00022918"/>
    </source>
</evidence>
<comment type="similarity">
    <text evidence="8">Belongs to the bacterial reverse transcriptase family.</text>
</comment>
<sequence length="327" mass="36752">MKTESTANIYRLKNLGLPPLATIEDIANATRLSPEYIKYLAFRTNFLYKTFTIPKRSGGNRKIANPSRALKGIQGWILRNILDKLSSSEFSMGFEKGTSILDNALPHTGSTFILTIDLEDFFPSITGEKIFGVFNSIGYSRSISHILANLCLFEGRLPQGAPTSPKLANLVCSRLDSRINGYTGPKGIVYTRYADDITLSSQSLNKLYKAYNFIPFILQDEGFSLNPNKTIFSGTRKKKSVTSLIISGDTVGIGREKYREIRSKFHKEFTGITTNKEHLHGWISFINSVDRKSSIKLKNYIACLIEKYPDSEASKNFLKITEKNKTQ</sequence>
<keyword evidence="12" id="KW-1185">Reference proteome</keyword>
<keyword evidence="6 11" id="KW-0695">RNA-directed DNA polymerase</keyword>
<dbReference type="NCBIfam" id="NF038233">
    <property type="entry name" value="retron_St85_RT"/>
    <property type="match status" value="1"/>
</dbReference>
<evidence type="ECO:0000256" key="5">
    <source>
        <dbReference type="ARBA" id="ARBA00022842"/>
    </source>
</evidence>
<evidence type="ECO:0000313" key="11">
    <source>
        <dbReference type="EMBL" id="MBK1781591.1"/>
    </source>
</evidence>
<reference evidence="11 12" key="1">
    <citation type="submission" date="2020-12" db="EMBL/GenBank/DDBJ databases">
        <authorList>
            <person name="Lu T."/>
            <person name="Wang Q."/>
            <person name="Han X."/>
        </authorList>
    </citation>
    <scope>NUCLEOTIDE SEQUENCE [LARGE SCALE GENOMIC DNA]</scope>
    <source>
        <strain evidence="11 12">WQ 585</strain>
    </source>
</reference>
<dbReference type="PROSITE" id="PS50878">
    <property type="entry name" value="RT_POL"/>
    <property type="match status" value="1"/>
</dbReference>
<dbReference type="PANTHER" id="PTHR34047">
    <property type="entry name" value="NUCLEAR INTRON MATURASE 1, MITOCHONDRIAL-RELATED"/>
    <property type="match status" value="1"/>
</dbReference>
<feature type="domain" description="Reverse transcriptase" evidence="10">
    <location>
        <begin position="34"/>
        <end position="274"/>
    </location>
</feature>
<dbReference type="InterPro" id="IPR051083">
    <property type="entry name" value="GrpII_Intron_Splice-Mob/Def"/>
</dbReference>
<dbReference type="InterPro" id="IPR000477">
    <property type="entry name" value="RT_dom"/>
</dbReference>
<evidence type="ECO:0000256" key="4">
    <source>
        <dbReference type="ARBA" id="ARBA00022723"/>
    </source>
</evidence>
<evidence type="ECO:0000256" key="9">
    <source>
        <dbReference type="ARBA" id="ARBA00048173"/>
    </source>
</evidence>
<evidence type="ECO:0000256" key="2">
    <source>
        <dbReference type="ARBA" id="ARBA00022679"/>
    </source>
</evidence>
<comment type="catalytic activity">
    <reaction evidence="9">
        <text>DNA(n) + a 2'-deoxyribonucleoside 5'-triphosphate = DNA(n+1) + diphosphate</text>
        <dbReference type="Rhea" id="RHEA:22508"/>
        <dbReference type="Rhea" id="RHEA-COMP:17339"/>
        <dbReference type="Rhea" id="RHEA-COMP:17340"/>
        <dbReference type="ChEBI" id="CHEBI:33019"/>
        <dbReference type="ChEBI" id="CHEBI:61560"/>
        <dbReference type="ChEBI" id="CHEBI:173112"/>
        <dbReference type="EC" id="2.7.7.49"/>
    </reaction>
</comment>
<dbReference type="Gene3D" id="3.30.70.270">
    <property type="match status" value="1"/>
</dbReference>
<organism evidence="11 12">
    <name type="scientific">Advenella mandrilli</name>
    <dbReference type="NCBI Taxonomy" id="2800330"/>
    <lineage>
        <taxon>Bacteria</taxon>
        <taxon>Pseudomonadati</taxon>
        <taxon>Pseudomonadota</taxon>
        <taxon>Betaproteobacteria</taxon>
        <taxon>Burkholderiales</taxon>
        <taxon>Alcaligenaceae</taxon>
    </lineage>
</organism>
<dbReference type="Pfam" id="PF00078">
    <property type="entry name" value="RVT_1"/>
    <property type="match status" value="1"/>
</dbReference>
<keyword evidence="2" id="KW-0808">Transferase</keyword>
<evidence type="ECO:0000256" key="3">
    <source>
        <dbReference type="ARBA" id="ARBA00022695"/>
    </source>
</evidence>
<evidence type="ECO:0000256" key="7">
    <source>
        <dbReference type="ARBA" id="ARBA00023118"/>
    </source>
</evidence>
<accession>A0ABS1ECE3</accession>
<keyword evidence="7" id="KW-0051">Antiviral defense</keyword>
<proteinExistence type="inferred from homology"/>
<dbReference type="InterPro" id="IPR043502">
    <property type="entry name" value="DNA/RNA_pol_sf"/>
</dbReference>
<keyword evidence="3" id="KW-0548">Nucleotidyltransferase</keyword>
<comment type="caution">
    <text evidence="11">The sequence shown here is derived from an EMBL/GenBank/DDBJ whole genome shotgun (WGS) entry which is preliminary data.</text>
</comment>
<name>A0ABS1ECE3_9BURK</name>
<dbReference type="InterPro" id="IPR043128">
    <property type="entry name" value="Rev_trsase/Diguanyl_cyclase"/>
</dbReference>
<dbReference type="PANTHER" id="PTHR34047:SF7">
    <property type="entry name" value="RNA-DIRECTED DNA POLYMERASE"/>
    <property type="match status" value="1"/>
</dbReference>
<dbReference type="Proteomes" id="UP000635316">
    <property type="component" value="Unassembled WGS sequence"/>
</dbReference>
<dbReference type="EMBL" id="JAENGP010000011">
    <property type="protein sequence ID" value="MBK1781591.1"/>
    <property type="molecule type" value="Genomic_DNA"/>
</dbReference>
<evidence type="ECO:0000256" key="8">
    <source>
        <dbReference type="ARBA" id="ARBA00034120"/>
    </source>
</evidence>
<dbReference type="PRINTS" id="PR00866">
    <property type="entry name" value="RNADNAPOLMS"/>
</dbReference>
<dbReference type="CDD" id="cd03487">
    <property type="entry name" value="RT_Bac_retron_II"/>
    <property type="match status" value="1"/>
</dbReference>
<evidence type="ECO:0000313" key="12">
    <source>
        <dbReference type="Proteomes" id="UP000635316"/>
    </source>
</evidence>
<dbReference type="GO" id="GO:0003964">
    <property type="term" value="F:RNA-directed DNA polymerase activity"/>
    <property type="evidence" value="ECO:0007669"/>
    <property type="project" value="UniProtKB-KW"/>
</dbReference>
<keyword evidence="5" id="KW-0460">Magnesium</keyword>
<dbReference type="SUPFAM" id="SSF56672">
    <property type="entry name" value="DNA/RNA polymerases"/>
    <property type="match status" value="1"/>
</dbReference>
<dbReference type="RefSeq" id="WP_200236831.1">
    <property type="nucleotide sequence ID" value="NZ_JAENGP010000011.1"/>
</dbReference>